<accession>A0AAD9YKM9</accession>
<protein>
    <submittedName>
        <fullName evidence="2">Uncharacterized protein</fullName>
    </submittedName>
</protein>
<feature type="region of interest" description="Disordered" evidence="1">
    <location>
        <begin position="88"/>
        <end position="111"/>
    </location>
</feature>
<organism evidence="2 3">
    <name type="scientific">Colletotrichum kahawae</name>
    <name type="common">Coffee berry disease fungus</name>
    <dbReference type="NCBI Taxonomy" id="34407"/>
    <lineage>
        <taxon>Eukaryota</taxon>
        <taxon>Fungi</taxon>
        <taxon>Dikarya</taxon>
        <taxon>Ascomycota</taxon>
        <taxon>Pezizomycotina</taxon>
        <taxon>Sordariomycetes</taxon>
        <taxon>Hypocreomycetidae</taxon>
        <taxon>Glomerellales</taxon>
        <taxon>Glomerellaceae</taxon>
        <taxon>Colletotrichum</taxon>
        <taxon>Colletotrichum gloeosporioides species complex</taxon>
    </lineage>
</organism>
<dbReference type="AlphaFoldDB" id="A0AAD9YKM9"/>
<reference evidence="2" key="1">
    <citation type="submission" date="2023-02" db="EMBL/GenBank/DDBJ databases">
        <title>Colletotrichum kahawae CIFC_Que2 genome sequencing and assembly.</title>
        <authorList>
            <person name="Baroncelli R."/>
        </authorList>
    </citation>
    <scope>NUCLEOTIDE SEQUENCE</scope>
    <source>
        <strain evidence="2">CIFC_Que2</strain>
    </source>
</reference>
<proteinExistence type="predicted"/>
<comment type="caution">
    <text evidence="2">The sequence shown here is derived from an EMBL/GenBank/DDBJ whole genome shotgun (WGS) entry which is preliminary data.</text>
</comment>
<gene>
    <name evidence="2" type="ORF">CKAH01_15047</name>
</gene>
<evidence type="ECO:0000256" key="1">
    <source>
        <dbReference type="SAM" id="MobiDB-lite"/>
    </source>
</evidence>
<evidence type="ECO:0000313" key="2">
    <source>
        <dbReference type="EMBL" id="KAK2769680.1"/>
    </source>
</evidence>
<evidence type="ECO:0000313" key="3">
    <source>
        <dbReference type="Proteomes" id="UP001281614"/>
    </source>
</evidence>
<dbReference type="EMBL" id="VYYT01000107">
    <property type="protein sequence ID" value="KAK2769680.1"/>
    <property type="molecule type" value="Genomic_DNA"/>
</dbReference>
<keyword evidence="3" id="KW-1185">Reference proteome</keyword>
<sequence>MTPIGASRIEVCGCATTRDTGGDMSDTLAREKKRRTQLLSRMERRVSCLRGSVETADRVEGGAHQLCGAVLISRPGADDQFAESHCAIDGDDSADGQTGLSWGSHVDGVAS</sequence>
<dbReference type="Proteomes" id="UP001281614">
    <property type="component" value="Unassembled WGS sequence"/>
</dbReference>
<name>A0AAD9YKM9_COLKA</name>